<feature type="region of interest" description="Disordered" evidence="2">
    <location>
        <begin position="1"/>
        <end position="24"/>
    </location>
</feature>
<dbReference type="Proteomes" id="UP000077202">
    <property type="component" value="Unassembled WGS sequence"/>
</dbReference>
<evidence type="ECO:0000313" key="3">
    <source>
        <dbReference type="EMBL" id="OAE18439.1"/>
    </source>
</evidence>
<dbReference type="AlphaFoldDB" id="A0A176VC00"/>
<evidence type="ECO:0000256" key="2">
    <source>
        <dbReference type="SAM" id="MobiDB-lite"/>
    </source>
</evidence>
<feature type="coiled-coil region" evidence="1">
    <location>
        <begin position="160"/>
        <end position="194"/>
    </location>
</feature>
<accession>A0A176VC00</accession>
<evidence type="ECO:0000313" key="4">
    <source>
        <dbReference type="Proteomes" id="UP000077202"/>
    </source>
</evidence>
<protein>
    <submittedName>
        <fullName evidence="3">Uncharacterized protein</fullName>
    </submittedName>
</protein>
<comment type="caution">
    <text evidence="3">The sequence shown here is derived from an EMBL/GenBank/DDBJ whole genome shotgun (WGS) entry which is preliminary data.</text>
</comment>
<evidence type="ECO:0000256" key="1">
    <source>
        <dbReference type="SAM" id="Coils"/>
    </source>
</evidence>
<keyword evidence="1" id="KW-0175">Coiled coil</keyword>
<keyword evidence="4" id="KW-1185">Reference proteome</keyword>
<organism evidence="3 4">
    <name type="scientific">Marchantia polymorpha subsp. ruderalis</name>
    <dbReference type="NCBI Taxonomy" id="1480154"/>
    <lineage>
        <taxon>Eukaryota</taxon>
        <taxon>Viridiplantae</taxon>
        <taxon>Streptophyta</taxon>
        <taxon>Embryophyta</taxon>
        <taxon>Marchantiophyta</taxon>
        <taxon>Marchantiopsida</taxon>
        <taxon>Marchantiidae</taxon>
        <taxon>Marchantiales</taxon>
        <taxon>Marchantiaceae</taxon>
        <taxon>Marchantia</taxon>
    </lineage>
</organism>
<gene>
    <name evidence="3" type="ORF">AXG93_3426s1320</name>
</gene>
<proteinExistence type="predicted"/>
<reference evidence="3" key="1">
    <citation type="submission" date="2016-03" db="EMBL/GenBank/DDBJ databases">
        <title>Mechanisms controlling the formation of the plant cell surface in tip-growing cells are functionally conserved among land plants.</title>
        <authorList>
            <person name="Honkanen S."/>
            <person name="Jones V.A."/>
            <person name="Morieri G."/>
            <person name="Champion C."/>
            <person name="Hetherington A.J."/>
            <person name="Kelly S."/>
            <person name="Saint-Marcoux D."/>
            <person name="Proust H."/>
            <person name="Prescott H."/>
            <person name="Dolan L."/>
        </authorList>
    </citation>
    <scope>NUCLEOTIDE SEQUENCE [LARGE SCALE GENOMIC DNA]</scope>
    <source>
        <tissue evidence="3">Whole gametophyte</tissue>
    </source>
</reference>
<dbReference type="EMBL" id="LVLJ01004062">
    <property type="protein sequence ID" value="OAE18439.1"/>
    <property type="molecule type" value="Genomic_DNA"/>
</dbReference>
<sequence length="346" mass="40096">MEETRNAARYEYSDQSSNQDDSLTIEGDISTVRPLQALERIMQRHPSLWDRSSIDGLFLELEELELGEGVPDRIRDTAQHVRKALLEPLVRLSLAQDKLIQEEKQMSMKKKQQASLAMVILIEERNTAIQRFQEEFKLREKQTTFSETLLRDVDEMVKALDHNRQAAKQAKQLLAAKEAEVQRLVDEKRMLLNLIMEAGPWELWEWVKQEIVAQGLEPGPNFEKKWLEWVAANERIISADPNDIENSLATSIPKTVDEVVDSSLSTNWLKNMDDARKRSLLWIILSIVLQEGMSNLRYVLEKGLFFLPMAWFYFWIGLSSRITRCVTGDIISRVKRSPLAFAFHLI</sequence>
<feature type="compositionally biased region" description="Polar residues" evidence="2">
    <location>
        <begin position="13"/>
        <end position="22"/>
    </location>
</feature>
<feature type="compositionally biased region" description="Basic and acidic residues" evidence="2">
    <location>
        <begin position="1"/>
        <end position="12"/>
    </location>
</feature>
<name>A0A176VC00_MARPO</name>